<sequence>MLSPEQKYDLVARRQSFLTPEDAESLKKLLSEKEQPKIAWETAPTGKPHVGYFVPLTKLVDFLRAGLHVTVYYMDVYGFIVNYIHSMETVEYRRQYYHHLVSAILTSLGVPLENMHFVNESSLSYDPAFVKDSHKLCAIMTQQDAKDITDEVGQTKMLSPMLCAVQQSLSEPYLDLDIQFGGEDQVGLFNHAKRFIPLLGYRQREHVMNVIVAGLDGLKMSSSKPAETKIEFLDPPSVVAAKISAASCPAGEVAQNGVLGMLRDVLVPISEQRLERLRGQTGAHVTEGKDLHAVQRPFATVDAPEGSIFSIGGRHFPSYEALEKGFVSGVIGPEDLKAAVVAAFNEVLAPIQDIYTKSRAWQEVEELAYPGGCNGH</sequence>
<protein>
    <recommendedName>
        <fullName evidence="1">tyrosine--tRNA ligase</fullName>
        <ecNumber evidence="1">6.1.1.1</ecNumber>
    </recommendedName>
    <alternativeName>
        <fullName evidence="7">Tyrosyl-tRNA synthetase</fullName>
    </alternativeName>
</protein>
<dbReference type="Pfam" id="PF00579">
    <property type="entry name" value="tRNA-synt_1b"/>
    <property type="match status" value="1"/>
</dbReference>
<dbReference type="GO" id="GO:0016740">
    <property type="term" value="F:transferase activity"/>
    <property type="evidence" value="ECO:0007669"/>
    <property type="project" value="UniProtKB-KW"/>
</dbReference>
<evidence type="ECO:0000256" key="1">
    <source>
        <dbReference type="ARBA" id="ARBA00013160"/>
    </source>
</evidence>
<accession>A0A6A5SCS4</accession>
<dbReference type="GO" id="GO:0005737">
    <property type="term" value="C:cytoplasm"/>
    <property type="evidence" value="ECO:0007669"/>
    <property type="project" value="TreeGrafter"/>
</dbReference>
<keyword evidence="3 9" id="KW-0547">Nucleotide-binding</keyword>
<dbReference type="OrthoDB" id="41238at2759"/>
<dbReference type="SUPFAM" id="SSF52374">
    <property type="entry name" value="Nucleotidylyl transferase"/>
    <property type="match status" value="1"/>
</dbReference>
<evidence type="ECO:0000256" key="2">
    <source>
        <dbReference type="ARBA" id="ARBA00022598"/>
    </source>
</evidence>
<evidence type="ECO:0000256" key="6">
    <source>
        <dbReference type="ARBA" id="ARBA00023146"/>
    </source>
</evidence>
<evidence type="ECO:0000256" key="7">
    <source>
        <dbReference type="ARBA" id="ARBA00033323"/>
    </source>
</evidence>
<evidence type="ECO:0000313" key="11">
    <source>
        <dbReference type="Proteomes" id="UP000800038"/>
    </source>
</evidence>
<dbReference type="PANTHER" id="PTHR46264:SF4">
    <property type="entry name" value="TYROSINE--TRNA LIGASE, CYTOPLASMIC"/>
    <property type="match status" value="1"/>
</dbReference>
<dbReference type="PRINTS" id="PR01040">
    <property type="entry name" value="TRNASYNTHTYR"/>
</dbReference>
<dbReference type="PANTHER" id="PTHR46264">
    <property type="entry name" value="TYROSINE-TRNA LIGASE"/>
    <property type="match status" value="1"/>
</dbReference>
<keyword evidence="10" id="KW-0808">Transferase</keyword>
<proteinExistence type="inferred from homology"/>
<keyword evidence="2 9" id="KW-0436">Ligase</keyword>
<dbReference type="Proteomes" id="UP000800038">
    <property type="component" value="Unassembled WGS sequence"/>
</dbReference>
<dbReference type="InterPro" id="IPR002305">
    <property type="entry name" value="aa-tRNA-synth_Ic"/>
</dbReference>
<organism evidence="10 11">
    <name type="scientific">Clathrospora elynae</name>
    <dbReference type="NCBI Taxonomy" id="706981"/>
    <lineage>
        <taxon>Eukaryota</taxon>
        <taxon>Fungi</taxon>
        <taxon>Dikarya</taxon>
        <taxon>Ascomycota</taxon>
        <taxon>Pezizomycotina</taxon>
        <taxon>Dothideomycetes</taxon>
        <taxon>Pleosporomycetidae</taxon>
        <taxon>Pleosporales</taxon>
        <taxon>Diademaceae</taxon>
        <taxon>Clathrospora</taxon>
    </lineage>
</organism>
<dbReference type="InterPro" id="IPR014729">
    <property type="entry name" value="Rossmann-like_a/b/a_fold"/>
</dbReference>
<dbReference type="EC" id="6.1.1.1" evidence="1"/>
<dbReference type="InterPro" id="IPR023617">
    <property type="entry name" value="Tyr-tRNA-ligase_arc/euk-type"/>
</dbReference>
<dbReference type="GO" id="GO:0004831">
    <property type="term" value="F:tyrosine-tRNA ligase activity"/>
    <property type="evidence" value="ECO:0007669"/>
    <property type="project" value="UniProtKB-EC"/>
</dbReference>
<evidence type="ECO:0000256" key="4">
    <source>
        <dbReference type="ARBA" id="ARBA00022840"/>
    </source>
</evidence>
<keyword evidence="4 9" id="KW-0067">ATP-binding</keyword>
<evidence type="ECO:0000313" key="10">
    <source>
        <dbReference type="EMBL" id="KAF1938425.1"/>
    </source>
</evidence>
<evidence type="ECO:0000256" key="9">
    <source>
        <dbReference type="RuleBase" id="RU363036"/>
    </source>
</evidence>
<reference evidence="10" key="1">
    <citation type="journal article" date="2020" name="Stud. Mycol.">
        <title>101 Dothideomycetes genomes: a test case for predicting lifestyles and emergence of pathogens.</title>
        <authorList>
            <person name="Haridas S."/>
            <person name="Albert R."/>
            <person name="Binder M."/>
            <person name="Bloem J."/>
            <person name="Labutti K."/>
            <person name="Salamov A."/>
            <person name="Andreopoulos B."/>
            <person name="Baker S."/>
            <person name="Barry K."/>
            <person name="Bills G."/>
            <person name="Bluhm B."/>
            <person name="Cannon C."/>
            <person name="Castanera R."/>
            <person name="Culley D."/>
            <person name="Daum C."/>
            <person name="Ezra D."/>
            <person name="Gonzalez J."/>
            <person name="Henrissat B."/>
            <person name="Kuo A."/>
            <person name="Liang C."/>
            <person name="Lipzen A."/>
            <person name="Lutzoni F."/>
            <person name="Magnuson J."/>
            <person name="Mondo S."/>
            <person name="Nolan M."/>
            <person name="Ohm R."/>
            <person name="Pangilinan J."/>
            <person name="Park H.-J."/>
            <person name="Ramirez L."/>
            <person name="Alfaro M."/>
            <person name="Sun H."/>
            <person name="Tritt A."/>
            <person name="Yoshinaga Y."/>
            <person name="Zwiers L.-H."/>
            <person name="Turgeon B."/>
            <person name="Goodwin S."/>
            <person name="Spatafora J."/>
            <person name="Crous P."/>
            <person name="Grigoriev I."/>
        </authorList>
    </citation>
    <scope>NUCLEOTIDE SEQUENCE</scope>
    <source>
        <strain evidence="10">CBS 161.51</strain>
    </source>
</reference>
<dbReference type="Gene3D" id="3.40.50.620">
    <property type="entry name" value="HUPs"/>
    <property type="match status" value="1"/>
</dbReference>
<gene>
    <name evidence="10" type="ORF">EJ02DRAFT_457881</name>
</gene>
<dbReference type="EMBL" id="ML976105">
    <property type="protein sequence ID" value="KAF1938425.1"/>
    <property type="molecule type" value="Genomic_DNA"/>
</dbReference>
<evidence type="ECO:0000256" key="8">
    <source>
        <dbReference type="ARBA" id="ARBA00048248"/>
    </source>
</evidence>
<name>A0A6A5SCS4_9PLEO</name>
<dbReference type="InterPro" id="IPR050489">
    <property type="entry name" value="Tyr-tRNA_synthase"/>
</dbReference>
<evidence type="ECO:0000256" key="5">
    <source>
        <dbReference type="ARBA" id="ARBA00022917"/>
    </source>
</evidence>
<dbReference type="GO" id="GO:0005524">
    <property type="term" value="F:ATP binding"/>
    <property type="evidence" value="ECO:0007669"/>
    <property type="project" value="UniProtKB-KW"/>
</dbReference>
<keyword evidence="11" id="KW-1185">Reference proteome</keyword>
<comment type="similarity">
    <text evidence="9">Belongs to the class-I aminoacyl-tRNA synthetase family.</text>
</comment>
<keyword evidence="5 9" id="KW-0648">Protein biosynthesis</keyword>
<keyword evidence="6 9" id="KW-0030">Aminoacyl-tRNA synthetase</keyword>
<dbReference type="GO" id="GO:0006437">
    <property type="term" value="P:tyrosyl-tRNA aminoacylation"/>
    <property type="evidence" value="ECO:0007669"/>
    <property type="project" value="InterPro"/>
</dbReference>
<evidence type="ECO:0000256" key="3">
    <source>
        <dbReference type="ARBA" id="ARBA00022741"/>
    </source>
</evidence>
<dbReference type="AlphaFoldDB" id="A0A6A5SCS4"/>
<dbReference type="Gene3D" id="1.10.240.10">
    <property type="entry name" value="Tyrosyl-Transfer RNA Synthetase"/>
    <property type="match status" value="1"/>
</dbReference>
<dbReference type="InterPro" id="IPR002307">
    <property type="entry name" value="Tyr-tRNA-ligase"/>
</dbReference>
<dbReference type="PIRSF" id="PIRSF006588">
    <property type="entry name" value="TyrRS_arch_euk"/>
    <property type="match status" value="1"/>
</dbReference>
<comment type="catalytic activity">
    <reaction evidence="8">
        <text>tRNA(Tyr) + L-tyrosine + ATP = L-tyrosyl-tRNA(Tyr) + AMP + diphosphate + H(+)</text>
        <dbReference type="Rhea" id="RHEA:10220"/>
        <dbReference type="Rhea" id="RHEA-COMP:9706"/>
        <dbReference type="Rhea" id="RHEA-COMP:9707"/>
        <dbReference type="ChEBI" id="CHEBI:15378"/>
        <dbReference type="ChEBI" id="CHEBI:30616"/>
        <dbReference type="ChEBI" id="CHEBI:33019"/>
        <dbReference type="ChEBI" id="CHEBI:58315"/>
        <dbReference type="ChEBI" id="CHEBI:78442"/>
        <dbReference type="ChEBI" id="CHEBI:78536"/>
        <dbReference type="ChEBI" id="CHEBI:456215"/>
        <dbReference type="EC" id="6.1.1.1"/>
    </reaction>
</comment>